<dbReference type="PANTHER" id="PTHR23257">
    <property type="entry name" value="SERINE-THREONINE PROTEIN KINASE"/>
    <property type="match status" value="1"/>
</dbReference>
<keyword evidence="4" id="KW-1185">Reference proteome</keyword>
<sequence>FVDRFEGAVNMHASWARGALVQEGGRYEELVKEYQEKKLPNFEWLTEAFRRQIDLQLMNFRAAGRSSMDGLKELLIQSLMETSLYSDEAVEEFTDRALTYIQDEFISFRDDAENTYHEAFGKSEWAVVRAINNLEKMKRANRQRTKKDSIVSAANSLSDASMVSAGDTDSIDIKTFRELVNSANEEVDALVKSHNDHFDEMLKTETRFTKKSIDANIRNAMPEFDNVLKCALRGIRQSMANTKQTLQRMVEIRIDNLERQVADRREEFPLSTTIQSLQEKIQTAIERMEKQCKKWEMTMNSYRTKERDEIISQHHFHDSSNIGDFVLINGNDFETLYDGTIVMKREKTEVDLSHLELTPVDGDKFSTCEVRKTFLLRKIDEDESENFAALHYKQANLLKYFGICTHGENRFAMFEHFPETLLTLLELNPNGLSKEDFIQFLNWITQAIEFMHTQRRFHGDLRPENVFIDRDADGDIFGIKVADFGISSDRQIQDSIVQIPVKSAYSAPEVNGNEVVTSWNILQKSDIWSVGMLMWTALTGIVRKESDSPPPLFRSGLSALRELLESCWRQNVEDRPSINQIGQQIRSGVIYDIAFNFEEDEQWKAERLLWRNTAGK</sequence>
<evidence type="ECO:0000256" key="1">
    <source>
        <dbReference type="SAM" id="Coils"/>
    </source>
</evidence>
<feature type="coiled-coil region" evidence="1">
    <location>
        <begin position="247"/>
        <end position="305"/>
    </location>
</feature>
<evidence type="ECO:0000313" key="3">
    <source>
        <dbReference type="EMBL" id="GMT16413.1"/>
    </source>
</evidence>
<organism evidence="3 4">
    <name type="scientific">Pristionchus fissidentatus</name>
    <dbReference type="NCBI Taxonomy" id="1538716"/>
    <lineage>
        <taxon>Eukaryota</taxon>
        <taxon>Metazoa</taxon>
        <taxon>Ecdysozoa</taxon>
        <taxon>Nematoda</taxon>
        <taxon>Chromadorea</taxon>
        <taxon>Rhabditida</taxon>
        <taxon>Rhabditina</taxon>
        <taxon>Diplogasteromorpha</taxon>
        <taxon>Diplogasteroidea</taxon>
        <taxon>Neodiplogasteridae</taxon>
        <taxon>Pristionchus</taxon>
    </lineage>
</organism>
<dbReference type="GO" id="GO:0005524">
    <property type="term" value="F:ATP binding"/>
    <property type="evidence" value="ECO:0007669"/>
    <property type="project" value="InterPro"/>
</dbReference>
<gene>
    <name evidence="3" type="ORF">PFISCL1PPCAC_7710</name>
</gene>
<dbReference type="SUPFAM" id="SSF56112">
    <property type="entry name" value="Protein kinase-like (PK-like)"/>
    <property type="match status" value="1"/>
</dbReference>
<evidence type="ECO:0000259" key="2">
    <source>
        <dbReference type="PROSITE" id="PS50011"/>
    </source>
</evidence>
<comment type="caution">
    <text evidence="3">The sequence shown here is derived from an EMBL/GenBank/DDBJ whole genome shotgun (WGS) entry which is preliminary data.</text>
</comment>
<dbReference type="AlphaFoldDB" id="A0AAV5VAZ8"/>
<dbReference type="InterPro" id="IPR050167">
    <property type="entry name" value="Ser_Thr_protein_kinase"/>
</dbReference>
<dbReference type="EMBL" id="BTSY01000002">
    <property type="protein sequence ID" value="GMT16413.1"/>
    <property type="molecule type" value="Genomic_DNA"/>
</dbReference>
<evidence type="ECO:0000313" key="4">
    <source>
        <dbReference type="Proteomes" id="UP001432322"/>
    </source>
</evidence>
<dbReference type="PROSITE" id="PS50011">
    <property type="entry name" value="PROTEIN_KINASE_DOM"/>
    <property type="match status" value="1"/>
</dbReference>
<name>A0AAV5VAZ8_9BILA</name>
<dbReference type="InterPro" id="IPR011009">
    <property type="entry name" value="Kinase-like_dom_sf"/>
</dbReference>
<keyword evidence="1" id="KW-0175">Coiled coil</keyword>
<feature type="non-terminal residue" evidence="3">
    <location>
        <position position="1"/>
    </location>
</feature>
<protein>
    <recommendedName>
        <fullName evidence="2">Protein kinase domain-containing protein</fullName>
    </recommendedName>
</protein>
<dbReference type="Gene3D" id="1.10.510.10">
    <property type="entry name" value="Transferase(Phosphotransferase) domain 1"/>
    <property type="match status" value="1"/>
</dbReference>
<reference evidence="3" key="1">
    <citation type="submission" date="2023-10" db="EMBL/GenBank/DDBJ databases">
        <title>Genome assembly of Pristionchus species.</title>
        <authorList>
            <person name="Yoshida K."/>
            <person name="Sommer R.J."/>
        </authorList>
    </citation>
    <scope>NUCLEOTIDE SEQUENCE</scope>
    <source>
        <strain evidence="3">RS5133</strain>
    </source>
</reference>
<feature type="domain" description="Protein kinase" evidence="2">
    <location>
        <begin position="322"/>
        <end position="590"/>
    </location>
</feature>
<dbReference type="InterPro" id="IPR000719">
    <property type="entry name" value="Prot_kinase_dom"/>
</dbReference>
<accession>A0AAV5VAZ8</accession>
<proteinExistence type="predicted"/>
<dbReference type="Proteomes" id="UP001432322">
    <property type="component" value="Unassembled WGS sequence"/>
</dbReference>
<dbReference type="Pfam" id="PF00069">
    <property type="entry name" value="Pkinase"/>
    <property type="match status" value="1"/>
</dbReference>
<dbReference type="GO" id="GO:0004672">
    <property type="term" value="F:protein kinase activity"/>
    <property type="evidence" value="ECO:0007669"/>
    <property type="project" value="InterPro"/>
</dbReference>